<sequence length="89" mass="10072">MARVYSLKCYYCGSENCESPSEDNCDEEETYCVAVKIDPEKKDTDYVTAMGCATENIAKSTCRDVKQRGEGNCYDCQEDLCNEKLPELK</sequence>
<dbReference type="InParanoid" id="D6WNI4"/>
<dbReference type="SUPFAM" id="SSF57302">
    <property type="entry name" value="Snake toxin-like"/>
    <property type="match status" value="1"/>
</dbReference>
<dbReference type="HOGENOM" id="CLU_2834458_0_0_1"/>
<evidence type="ECO:0000313" key="2">
    <source>
        <dbReference type="Proteomes" id="UP000007266"/>
    </source>
</evidence>
<reference evidence="1 2" key="1">
    <citation type="journal article" date="2008" name="Nature">
        <title>The genome of the model beetle and pest Tribolium castaneum.</title>
        <authorList>
            <consortium name="Tribolium Genome Sequencing Consortium"/>
            <person name="Richards S."/>
            <person name="Gibbs R.A."/>
            <person name="Weinstock G.M."/>
            <person name="Brown S.J."/>
            <person name="Denell R."/>
            <person name="Beeman R.W."/>
            <person name="Gibbs R."/>
            <person name="Beeman R.W."/>
            <person name="Brown S.J."/>
            <person name="Bucher G."/>
            <person name="Friedrich M."/>
            <person name="Grimmelikhuijzen C.J."/>
            <person name="Klingler M."/>
            <person name="Lorenzen M."/>
            <person name="Richards S."/>
            <person name="Roth S."/>
            <person name="Schroder R."/>
            <person name="Tautz D."/>
            <person name="Zdobnov E.M."/>
            <person name="Muzny D."/>
            <person name="Gibbs R.A."/>
            <person name="Weinstock G.M."/>
            <person name="Attaway T."/>
            <person name="Bell S."/>
            <person name="Buhay C.J."/>
            <person name="Chandrabose M.N."/>
            <person name="Chavez D."/>
            <person name="Clerk-Blankenburg K.P."/>
            <person name="Cree A."/>
            <person name="Dao M."/>
            <person name="Davis C."/>
            <person name="Chacko J."/>
            <person name="Dinh H."/>
            <person name="Dugan-Rocha S."/>
            <person name="Fowler G."/>
            <person name="Garner T.T."/>
            <person name="Garnes J."/>
            <person name="Gnirke A."/>
            <person name="Hawes A."/>
            <person name="Hernandez J."/>
            <person name="Hines S."/>
            <person name="Holder M."/>
            <person name="Hume J."/>
            <person name="Jhangiani S.N."/>
            <person name="Joshi V."/>
            <person name="Khan Z.M."/>
            <person name="Jackson L."/>
            <person name="Kovar C."/>
            <person name="Kowis A."/>
            <person name="Lee S."/>
            <person name="Lewis L.R."/>
            <person name="Margolis J."/>
            <person name="Morgan M."/>
            <person name="Nazareth L.V."/>
            <person name="Nguyen N."/>
            <person name="Okwuonu G."/>
            <person name="Parker D."/>
            <person name="Richards S."/>
            <person name="Ruiz S.J."/>
            <person name="Santibanez J."/>
            <person name="Savard J."/>
            <person name="Scherer S.E."/>
            <person name="Schneider B."/>
            <person name="Sodergren E."/>
            <person name="Tautz D."/>
            <person name="Vattahil S."/>
            <person name="Villasana D."/>
            <person name="White C.S."/>
            <person name="Wright R."/>
            <person name="Park Y."/>
            <person name="Beeman R.W."/>
            <person name="Lord J."/>
            <person name="Oppert B."/>
            <person name="Lorenzen M."/>
            <person name="Brown S."/>
            <person name="Wang L."/>
            <person name="Savard J."/>
            <person name="Tautz D."/>
            <person name="Richards S."/>
            <person name="Weinstock G."/>
            <person name="Gibbs R.A."/>
            <person name="Liu Y."/>
            <person name="Worley K."/>
            <person name="Weinstock G."/>
            <person name="Elsik C.G."/>
            <person name="Reese J.T."/>
            <person name="Elhaik E."/>
            <person name="Landan G."/>
            <person name="Graur D."/>
            <person name="Arensburger P."/>
            <person name="Atkinson P."/>
            <person name="Beeman R.W."/>
            <person name="Beidler J."/>
            <person name="Brown S.J."/>
            <person name="Demuth J.P."/>
            <person name="Drury D.W."/>
            <person name="Du Y.Z."/>
            <person name="Fujiwara H."/>
            <person name="Lorenzen M."/>
            <person name="Maselli V."/>
            <person name="Osanai M."/>
            <person name="Park Y."/>
            <person name="Robertson H.M."/>
            <person name="Tu Z."/>
            <person name="Wang J.J."/>
            <person name="Wang S."/>
            <person name="Richards S."/>
            <person name="Song H."/>
            <person name="Zhang L."/>
            <person name="Sodergren E."/>
            <person name="Werner D."/>
            <person name="Stanke M."/>
            <person name="Morgenstern B."/>
            <person name="Solovyev V."/>
            <person name="Kosarev P."/>
            <person name="Brown G."/>
            <person name="Chen H.C."/>
            <person name="Ermolaeva O."/>
            <person name="Hlavina W."/>
            <person name="Kapustin Y."/>
            <person name="Kiryutin B."/>
            <person name="Kitts P."/>
            <person name="Maglott D."/>
            <person name="Pruitt K."/>
            <person name="Sapojnikov V."/>
            <person name="Souvorov A."/>
            <person name="Mackey A.J."/>
            <person name="Waterhouse R.M."/>
            <person name="Wyder S."/>
            <person name="Zdobnov E.M."/>
            <person name="Zdobnov E.M."/>
            <person name="Wyder S."/>
            <person name="Kriventseva E.V."/>
            <person name="Kadowaki T."/>
            <person name="Bork P."/>
            <person name="Aranda M."/>
            <person name="Bao R."/>
            <person name="Beermann A."/>
            <person name="Berns N."/>
            <person name="Bolognesi R."/>
            <person name="Bonneton F."/>
            <person name="Bopp D."/>
            <person name="Brown S.J."/>
            <person name="Bucher G."/>
            <person name="Butts T."/>
            <person name="Chaumot A."/>
            <person name="Denell R.E."/>
            <person name="Ferrier D.E."/>
            <person name="Friedrich M."/>
            <person name="Gordon C.M."/>
            <person name="Jindra M."/>
            <person name="Klingler M."/>
            <person name="Lan Q."/>
            <person name="Lattorff H.M."/>
            <person name="Laudet V."/>
            <person name="von Levetsow C."/>
            <person name="Liu Z."/>
            <person name="Lutz R."/>
            <person name="Lynch J.A."/>
            <person name="da Fonseca R.N."/>
            <person name="Posnien N."/>
            <person name="Reuter R."/>
            <person name="Roth S."/>
            <person name="Savard J."/>
            <person name="Schinko J.B."/>
            <person name="Schmitt C."/>
            <person name="Schoppmeier M."/>
            <person name="Schroder R."/>
            <person name="Shippy T.D."/>
            <person name="Simonnet F."/>
            <person name="Marques-Souza H."/>
            <person name="Tautz D."/>
            <person name="Tomoyasu Y."/>
            <person name="Trauner J."/>
            <person name="Van der Zee M."/>
            <person name="Vervoort M."/>
            <person name="Wittkopp N."/>
            <person name="Wimmer E.A."/>
            <person name="Yang X."/>
            <person name="Jones A.K."/>
            <person name="Sattelle D.B."/>
            <person name="Ebert P.R."/>
            <person name="Nelson D."/>
            <person name="Scott J.G."/>
            <person name="Beeman R.W."/>
            <person name="Muthukrishnan S."/>
            <person name="Kramer K.J."/>
            <person name="Arakane Y."/>
            <person name="Beeman R.W."/>
            <person name="Zhu Q."/>
            <person name="Hogenkamp D."/>
            <person name="Dixit R."/>
            <person name="Oppert B."/>
            <person name="Jiang H."/>
            <person name="Zou Z."/>
            <person name="Marshall J."/>
            <person name="Elpidina E."/>
            <person name="Vinokurov K."/>
            <person name="Oppert C."/>
            <person name="Zou Z."/>
            <person name="Evans J."/>
            <person name="Lu Z."/>
            <person name="Zhao P."/>
            <person name="Sumathipala N."/>
            <person name="Altincicek B."/>
            <person name="Vilcinskas A."/>
            <person name="Williams M."/>
            <person name="Hultmark D."/>
            <person name="Hetru C."/>
            <person name="Jiang H."/>
            <person name="Grimmelikhuijzen C.J."/>
            <person name="Hauser F."/>
            <person name="Cazzamali G."/>
            <person name="Williamson M."/>
            <person name="Park Y."/>
            <person name="Li B."/>
            <person name="Tanaka Y."/>
            <person name="Predel R."/>
            <person name="Neupert S."/>
            <person name="Schachtner J."/>
            <person name="Verleyen P."/>
            <person name="Raible F."/>
            <person name="Bork P."/>
            <person name="Friedrich M."/>
            <person name="Walden K.K."/>
            <person name="Robertson H.M."/>
            <person name="Angeli S."/>
            <person name="Foret S."/>
            <person name="Bucher G."/>
            <person name="Schuetz S."/>
            <person name="Maleszka R."/>
            <person name="Wimmer E.A."/>
            <person name="Beeman R.W."/>
            <person name="Lorenzen M."/>
            <person name="Tomoyasu Y."/>
            <person name="Miller S.C."/>
            <person name="Grossmann D."/>
            <person name="Bucher G."/>
        </authorList>
    </citation>
    <scope>NUCLEOTIDE SEQUENCE [LARGE SCALE GENOMIC DNA]</scope>
    <source>
        <strain evidence="1 2">Georgia GA2</strain>
    </source>
</reference>
<dbReference type="Gene3D" id="2.10.60.10">
    <property type="entry name" value="CD59"/>
    <property type="match status" value="1"/>
</dbReference>
<dbReference type="AlphaFoldDB" id="D6WNI4"/>
<gene>
    <name evidence="1" type="primary">AUGUSTUS-3.0.2_13144</name>
    <name evidence="1" type="ORF">TcasGA2_TC013144</name>
</gene>
<proteinExistence type="predicted"/>
<accession>D6WNI4</accession>
<name>D6WNI4_TRICA</name>
<dbReference type="Proteomes" id="UP000007266">
    <property type="component" value="Linkage group 5"/>
</dbReference>
<reference evidence="1 2" key="2">
    <citation type="journal article" date="2010" name="Nucleic Acids Res.">
        <title>BeetleBase in 2010: revisions to provide comprehensive genomic information for Tribolium castaneum.</title>
        <authorList>
            <person name="Kim H.S."/>
            <person name="Murphy T."/>
            <person name="Xia J."/>
            <person name="Caragea D."/>
            <person name="Park Y."/>
            <person name="Beeman R.W."/>
            <person name="Lorenzen M.D."/>
            <person name="Butcher S."/>
            <person name="Manak J.R."/>
            <person name="Brown S.J."/>
        </authorList>
    </citation>
    <scope>GENOME REANNOTATION</scope>
    <source>
        <strain evidence="1 2">Georgia GA2</strain>
    </source>
</reference>
<organism evidence="1 2">
    <name type="scientific">Tribolium castaneum</name>
    <name type="common">Red flour beetle</name>
    <dbReference type="NCBI Taxonomy" id="7070"/>
    <lineage>
        <taxon>Eukaryota</taxon>
        <taxon>Metazoa</taxon>
        <taxon>Ecdysozoa</taxon>
        <taxon>Arthropoda</taxon>
        <taxon>Hexapoda</taxon>
        <taxon>Insecta</taxon>
        <taxon>Pterygota</taxon>
        <taxon>Neoptera</taxon>
        <taxon>Endopterygota</taxon>
        <taxon>Coleoptera</taxon>
        <taxon>Polyphaga</taxon>
        <taxon>Cucujiformia</taxon>
        <taxon>Tenebrionidae</taxon>
        <taxon>Tenebrionidae incertae sedis</taxon>
        <taxon>Tribolium</taxon>
    </lineage>
</organism>
<keyword evidence="2" id="KW-1185">Reference proteome</keyword>
<evidence type="ECO:0000313" key="1">
    <source>
        <dbReference type="EMBL" id="EFA03222.2"/>
    </source>
</evidence>
<dbReference type="InterPro" id="IPR045860">
    <property type="entry name" value="Snake_toxin-like_sf"/>
</dbReference>
<protein>
    <recommendedName>
        <fullName evidence="3">UPAR/Ly6 domain-containing protein</fullName>
    </recommendedName>
</protein>
<evidence type="ECO:0008006" key="3">
    <source>
        <dbReference type="Google" id="ProtNLM"/>
    </source>
</evidence>
<dbReference type="EMBL" id="KQ971343">
    <property type="protein sequence ID" value="EFA03222.2"/>
    <property type="molecule type" value="Genomic_DNA"/>
</dbReference>